<evidence type="ECO:0000256" key="1">
    <source>
        <dbReference type="SAM" id="MobiDB-lite"/>
    </source>
</evidence>
<dbReference type="AlphaFoldDB" id="A0A4Y2SXU5"/>
<name>A0A4Y2SXU5_ARAVE</name>
<dbReference type="EMBL" id="BGPR01024021">
    <property type="protein sequence ID" value="GBN91705.1"/>
    <property type="molecule type" value="Genomic_DNA"/>
</dbReference>
<evidence type="ECO:0000313" key="3">
    <source>
        <dbReference type="Proteomes" id="UP000499080"/>
    </source>
</evidence>
<sequence length="176" mass="19931">MHPSIEIDIYYRNLTPCLRQRGYGQDWVRAADYTTTQRQHSHGNRPDVLETPDPELRNQGHAMSKHSRARSHHSLLISDPHWATPTHDPTGPSESQPFRDAKHRTPTRCSNNKTIAQGLCTITDPNGPTDTSSRTGDQYGLPNTLPSAPPHHCVSKRTSIRKQVAKYQQRLNLQTQ</sequence>
<keyword evidence="3" id="KW-1185">Reference proteome</keyword>
<accession>A0A4Y2SXU5</accession>
<feature type="compositionally biased region" description="Basic and acidic residues" evidence="1">
    <location>
        <begin position="44"/>
        <end position="58"/>
    </location>
</feature>
<proteinExistence type="predicted"/>
<evidence type="ECO:0000313" key="2">
    <source>
        <dbReference type="EMBL" id="GBN91705.1"/>
    </source>
</evidence>
<comment type="caution">
    <text evidence="2">The sequence shown here is derived from an EMBL/GenBank/DDBJ whole genome shotgun (WGS) entry which is preliminary data.</text>
</comment>
<dbReference type="Proteomes" id="UP000499080">
    <property type="component" value="Unassembled WGS sequence"/>
</dbReference>
<gene>
    <name evidence="2" type="ORF">AVEN_166736_1</name>
</gene>
<feature type="region of interest" description="Disordered" evidence="1">
    <location>
        <begin position="35"/>
        <end position="66"/>
    </location>
</feature>
<reference evidence="2 3" key="1">
    <citation type="journal article" date="2019" name="Sci. Rep.">
        <title>Orb-weaving spider Araneus ventricosus genome elucidates the spidroin gene catalogue.</title>
        <authorList>
            <person name="Kono N."/>
            <person name="Nakamura H."/>
            <person name="Ohtoshi R."/>
            <person name="Moran D.A.P."/>
            <person name="Shinohara A."/>
            <person name="Yoshida Y."/>
            <person name="Fujiwara M."/>
            <person name="Mori M."/>
            <person name="Tomita M."/>
            <person name="Arakawa K."/>
        </authorList>
    </citation>
    <scope>NUCLEOTIDE SEQUENCE [LARGE SCALE GENOMIC DNA]</scope>
</reference>
<protein>
    <submittedName>
        <fullName evidence="2">Uncharacterized protein</fullName>
    </submittedName>
</protein>
<organism evidence="2 3">
    <name type="scientific">Araneus ventricosus</name>
    <name type="common">Orbweaver spider</name>
    <name type="synonym">Epeira ventricosa</name>
    <dbReference type="NCBI Taxonomy" id="182803"/>
    <lineage>
        <taxon>Eukaryota</taxon>
        <taxon>Metazoa</taxon>
        <taxon>Ecdysozoa</taxon>
        <taxon>Arthropoda</taxon>
        <taxon>Chelicerata</taxon>
        <taxon>Arachnida</taxon>
        <taxon>Araneae</taxon>
        <taxon>Araneomorphae</taxon>
        <taxon>Entelegynae</taxon>
        <taxon>Araneoidea</taxon>
        <taxon>Araneidae</taxon>
        <taxon>Araneus</taxon>
    </lineage>
</organism>
<feature type="region of interest" description="Disordered" evidence="1">
    <location>
        <begin position="80"/>
        <end position="110"/>
    </location>
</feature>